<dbReference type="AlphaFoldDB" id="A0A1H9DFT5"/>
<evidence type="ECO:0000313" key="2">
    <source>
        <dbReference type="Proteomes" id="UP000182360"/>
    </source>
</evidence>
<evidence type="ECO:0000313" key="1">
    <source>
        <dbReference type="EMBL" id="SEQ12167.1"/>
    </source>
</evidence>
<dbReference type="Proteomes" id="UP000182360">
    <property type="component" value="Unassembled WGS sequence"/>
</dbReference>
<gene>
    <name evidence="1" type="ORF">SAMN04487977_102555</name>
</gene>
<organism evidence="1 2">
    <name type="scientific">Treponema bryantii</name>
    <dbReference type="NCBI Taxonomy" id="163"/>
    <lineage>
        <taxon>Bacteria</taxon>
        <taxon>Pseudomonadati</taxon>
        <taxon>Spirochaetota</taxon>
        <taxon>Spirochaetia</taxon>
        <taxon>Spirochaetales</taxon>
        <taxon>Treponemataceae</taxon>
        <taxon>Treponema</taxon>
    </lineage>
</organism>
<sequence length="289" mass="33254">MEDAILNWLLEDENPEVKLRTLKEALHLPDSDEKVIECKKQLLESKTYARALNRLHKPKNWDKYDAILAFAEWGLTRADIGKDIDDEVFGLIEATGFKMLCGEPLLLRNLVKLGYYDEEIVRKEIDAQLALIQEDGGFRCISTNKKINDPRKPHKSCIKYTIEFLMLVAELHLQGIKTECEEALVHYFTKRNIFYRTDDMKTPVFDVMLGTFYTPDPIKIGAQNIVYALKALGCPLDSEAMKEGIRVLNQHRLENGRYILTDSKSVPAFKVGDVGLENKWITLYAYMTM</sequence>
<dbReference type="RefSeq" id="WP_074641826.1">
    <property type="nucleotide sequence ID" value="NZ_FOFU01000002.1"/>
</dbReference>
<reference evidence="1 2" key="1">
    <citation type="submission" date="2016-10" db="EMBL/GenBank/DDBJ databases">
        <authorList>
            <person name="de Groot N.N."/>
        </authorList>
    </citation>
    <scope>NUCLEOTIDE SEQUENCE [LARGE SCALE GENOMIC DNA]</scope>
    <source>
        <strain evidence="1 2">B25</strain>
    </source>
</reference>
<proteinExistence type="predicted"/>
<name>A0A1H9DFT5_9SPIR</name>
<dbReference type="OrthoDB" id="370326at2"/>
<accession>A0A1H9DFT5</accession>
<protein>
    <submittedName>
        <fullName evidence="1">Uncharacterized protein</fullName>
    </submittedName>
</protein>
<dbReference type="EMBL" id="FOFU01000002">
    <property type="protein sequence ID" value="SEQ12167.1"/>
    <property type="molecule type" value="Genomic_DNA"/>
</dbReference>
<keyword evidence="2" id="KW-1185">Reference proteome</keyword>